<name>Q13MA1_PARXL</name>
<reference evidence="2 3" key="1">
    <citation type="journal article" date="2006" name="Proc. Natl. Acad. Sci. U.S.A.">
        <title>Burkholderia xenovorans LB400 harbors a multi-replicon, 9.73-Mbp genome shaped for versatility.</title>
        <authorList>
            <person name="Chain P.S."/>
            <person name="Denef V.J."/>
            <person name="Konstantinidis K.T."/>
            <person name="Vergez L.M."/>
            <person name="Agullo L."/>
            <person name="Reyes V.L."/>
            <person name="Hauser L."/>
            <person name="Cordova M."/>
            <person name="Gomez L."/>
            <person name="Gonzalez M."/>
            <person name="Land M."/>
            <person name="Lao V."/>
            <person name="Larimer F."/>
            <person name="LiPuma J.J."/>
            <person name="Mahenthiralingam E."/>
            <person name="Malfatti S.A."/>
            <person name="Marx C.J."/>
            <person name="Parnell J.J."/>
            <person name="Ramette A."/>
            <person name="Richardson P."/>
            <person name="Seeger M."/>
            <person name="Smith D."/>
            <person name="Spilker T."/>
            <person name="Sul W.J."/>
            <person name="Tsoi T.V."/>
            <person name="Ulrich L.E."/>
            <person name="Zhulin I.B."/>
            <person name="Tiedje J.M."/>
        </authorList>
    </citation>
    <scope>NUCLEOTIDE SEQUENCE [LARGE SCALE GENOMIC DNA]</scope>
    <source>
        <strain evidence="2 3">LB400</strain>
    </source>
</reference>
<keyword evidence="3" id="KW-1185">Reference proteome</keyword>
<feature type="region of interest" description="Disordered" evidence="1">
    <location>
        <begin position="113"/>
        <end position="135"/>
    </location>
</feature>
<evidence type="ECO:0000313" key="2">
    <source>
        <dbReference type="EMBL" id="ABE34788.1"/>
    </source>
</evidence>
<dbReference type="Proteomes" id="UP000001817">
    <property type="component" value="Chromosome 2"/>
</dbReference>
<sequence length="135" mass="14690">MSPSVRRRPTGAAAPNGTPVALHARPTACRATQQHAARRADELKTMGRQQRQGAFTMKIRSTEFLAAVAIITSATVLQIREHMPAHEATSASAQTESPACRMTRDGLVPAACEPTRDDHQEPAMPRQRSAPQIWV</sequence>
<dbReference type="AlphaFoldDB" id="Q13MA1"/>
<dbReference type="EMBL" id="CP000271">
    <property type="protein sequence ID" value="ABE34788.1"/>
    <property type="molecule type" value="Genomic_DNA"/>
</dbReference>
<feature type="region of interest" description="Disordered" evidence="1">
    <location>
        <begin position="1"/>
        <end position="51"/>
    </location>
</feature>
<dbReference type="KEGG" id="bxe:Bxe_B1168"/>
<proteinExistence type="predicted"/>
<evidence type="ECO:0000256" key="1">
    <source>
        <dbReference type="SAM" id="MobiDB-lite"/>
    </source>
</evidence>
<dbReference type="eggNOG" id="ENOG5031737">
    <property type="taxonomic scope" value="Bacteria"/>
</dbReference>
<organism evidence="2 3">
    <name type="scientific">Paraburkholderia xenovorans (strain LB400)</name>
    <dbReference type="NCBI Taxonomy" id="266265"/>
    <lineage>
        <taxon>Bacteria</taxon>
        <taxon>Pseudomonadati</taxon>
        <taxon>Pseudomonadota</taxon>
        <taxon>Betaproteobacteria</taxon>
        <taxon>Burkholderiales</taxon>
        <taxon>Burkholderiaceae</taxon>
        <taxon>Paraburkholderia</taxon>
    </lineage>
</organism>
<accession>Q13MA1</accession>
<gene>
    <name evidence="2" type="ORF">Bxe_B1168</name>
</gene>
<evidence type="ECO:0000313" key="3">
    <source>
        <dbReference type="Proteomes" id="UP000001817"/>
    </source>
</evidence>
<protein>
    <submittedName>
        <fullName evidence="2">Uncharacterized protein</fullName>
    </submittedName>
</protein>